<dbReference type="InterPro" id="IPR052556">
    <property type="entry name" value="PolySynth_Transporter"/>
</dbReference>
<evidence type="ECO:0000256" key="5">
    <source>
        <dbReference type="SAM" id="Phobius"/>
    </source>
</evidence>
<organism evidence="6 7">
    <name type="scientific">Psychrobacter alimentarius</name>
    <dbReference type="NCBI Taxonomy" id="261164"/>
    <lineage>
        <taxon>Bacteria</taxon>
        <taxon>Pseudomonadati</taxon>
        <taxon>Pseudomonadota</taxon>
        <taxon>Gammaproteobacteria</taxon>
        <taxon>Moraxellales</taxon>
        <taxon>Moraxellaceae</taxon>
        <taxon>Psychrobacter</taxon>
    </lineage>
</organism>
<feature type="transmembrane region" description="Helical" evidence="5">
    <location>
        <begin position="273"/>
        <end position="292"/>
    </location>
</feature>
<accession>A0ABN4MZ27</accession>
<feature type="transmembrane region" description="Helical" evidence="5">
    <location>
        <begin position="129"/>
        <end position="146"/>
    </location>
</feature>
<feature type="transmembrane region" description="Helical" evidence="5">
    <location>
        <begin position="94"/>
        <end position="117"/>
    </location>
</feature>
<feature type="transmembrane region" description="Helical" evidence="5">
    <location>
        <begin position="184"/>
        <end position="206"/>
    </location>
</feature>
<dbReference type="InterPro" id="IPR002797">
    <property type="entry name" value="Polysacc_synth"/>
</dbReference>
<feature type="transmembrane region" description="Helical" evidence="5">
    <location>
        <begin position="158"/>
        <end position="178"/>
    </location>
</feature>
<protein>
    <recommendedName>
        <fullName evidence="8">Polysaccharide biosynthesis protein C-terminal domain-containing protein</fullName>
    </recommendedName>
</protein>
<dbReference type="PANTHER" id="PTHR43424:SF1">
    <property type="entry name" value="LOCUS PUTATIVE PROTEIN 1-RELATED"/>
    <property type="match status" value="1"/>
</dbReference>
<dbReference type="EMBL" id="CP014945">
    <property type="protein sequence ID" value="AMT95943.1"/>
    <property type="molecule type" value="Genomic_DNA"/>
</dbReference>
<evidence type="ECO:0000256" key="3">
    <source>
        <dbReference type="ARBA" id="ARBA00022989"/>
    </source>
</evidence>
<feature type="transmembrane region" description="Helical" evidence="5">
    <location>
        <begin position="226"/>
        <end position="245"/>
    </location>
</feature>
<proteinExistence type="predicted"/>
<sequence>MNKKNLHEKIKKALNHEGIMRYGKNISWLMLERLIRTFVGFFVSIWIARYLEPVQYGVLSYAQSYVYLFAVIATLGLDNILVRELVENHHSKNRILGTAFFLKLIASFIIFPLIYLSVHIFNNDNNVDTLIYIIALSIIFQSFNVIDGYYQSIVQSKYVVIANLVTMTLSSLIKIILITNNASLIVIAIAYSIDGAFIAMMLVIFYMKKSQQKLFHWSIDISTIKYLMSESAPMWLSGLMIAIYAKTDQLMIMNMVGSQELGFYAAAAKLNDLWSFIPLIICSSVLPAIINAKSISEKIYLKRINYLYSLMIWLSIFILIFGSILSTQIISLSFGQEYLKATATFKLLLWSNIFVFFFTAWARFIIVERQQKLFFYFDLLSVITNIILNVILIPEYGIKGAALATVLSVPIVHLLIFIFWKKQRYILQSFFRSLLLSF</sequence>
<evidence type="ECO:0000256" key="4">
    <source>
        <dbReference type="ARBA" id="ARBA00023136"/>
    </source>
</evidence>
<feature type="transmembrane region" description="Helical" evidence="5">
    <location>
        <begin position="304"/>
        <end position="327"/>
    </location>
</feature>
<reference evidence="6 7" key="1">
    <citation type="submission" date="2016-03" db="EMBL/GenBank/DDBJ databases">
        <title>Genome sequencing of Psychrobacter alimentarius PAMC 27889.</title>
        <authorList>
            <person name="Lee J."/>
            <person name="Kim O.-S."/>
        </authorList>
    </citation>
    <scope>NUCLEOTIDE SEQUENCE [LARGE SCALE GENOMIC DNA]</scope>
    <source>
        <strain evidence="6 7">PAMC 27889</strain>
    </source>
</reference>
<evidence type="ECO:0000256" key="2">
    <source>
        <dbReference type="ARBA" id="ARBA00022692"/>
    </source>
</evidence>
<dbReference type="CDD" id="cd13128">
    <property type="entry name" value="MATE_Wzx_like"/>
    <property type="match status" value="1"/>
</dbReference>
<keyword evidence="7" id="KW-1185">Reference proteome</keyword>
<keyword evidence="2 5" id="KW-0812">Transmembrane</keyword>
<feature type="transmembrane region" description="Helical" evidence="5">
    <location>
        <begin position="34"/>
        <end position="52"/>
    </location>
</feature>
<dbReference type="Pfam" id="PF01943">
    <property type="entry name" value="Polysacc_synt"/>
    <property type="match status" value="1"/>
</dbReference>
<gene>
    <name evidence="6" type="ORF">A3K91_0311</name>
</gene>
<dbReference type="GeneID" id="33061212"/>
<evidence type="ECO:0000313" key="6">
    <source>
        <dbReference type="EMBL" id="AMT95943.1"/>
    </source>
</evidence>
<keyword evidence="3 5" id="KW-1133">Transmembrane helix</keyword>
<feature type="transmembrane region" description="Helical" evidence="5">
    <location>
        <begin position="347"/>
        <end position="366"/>
    </location>
</feature>
<keyword evidence="4 5" id="KW-0472">Membrane</keyword>
<feature type="transmembrane region" description="Helical" evidence="5">
    <location>
        <begin position="400"/>
        <end position="420"/>
    </location>
</feature>
<evidence type="ECO:0008006" key="8">
    <source>
        <dbReference type="Google" id="ProtNLM"/>
    </source>
</evidence>
<feature type="transmembrane region" description="Helical" evidence="5">
    <location>
        <begin position="64"/>
        <end position="82"/>
    </location>
</feature>
<comment type="subcellular location">
    <subcellularLocation>
        <location evidence="1">Membrane</location>
        <topology evidence="1">Multi-pass membrane protein</topology>
    </subcellularLocation>
</comment>
<name>A0ABN4MZ27_9GAMM</name>
<feature type="transmembrane region" description="Helical" evidence="5">
    <location>
        <begin position="373"/>
        <end position="394"/>
    </location>
</feature>
<dbReference type="PANTHER" id="PTHR43424">
    <property type="entry name" value="LOCUS PUTATIVE PROTEIN 1-RELATED"/>
    <property type="match status" value="1"/>
</dbReference>
<evidence type="ECO:0000256" key="1">
    <source>
        <dbReference type="ARBA" id="ARBA00004141"/>
    </source>
</evidence>
<dbReference type="Proteomes" id="UP000076104">
    <property type="component" value="Chromosome"/>
</dbReference>
<evidence type="ECO:0000313" key="7">
    <source>
        <dbReference type="Proteomes" id="UP000076104"/>
    </source>
</evidence>
<dbReference type="RefSeq" id="WP_084387217.1">
    <property type="nucleotide sequence ID" value="NZ_CP014945.1"/>
</dbReference>